<gene>
    <name evidence="1" type="ORF">EMPG_16484</name>
</gene>
<evidence type="ECO:0000313" key="1">
    <source>
        <dbReference type="EMBL" id="KLJ08064.1"/>
    </source>
</evidence>
<comment type="caution">
    <text evidence="1">The sequence shown here is derived from an EMBL/GenBank/DDBJ whole genome shotgun (WGS) entry which is preliminary data.</text>
</comment>
<organism evidence="1 2">
    <name type="scientific">Blastomyces silverae</name>
    <dbReference type="NCBI Taxonomy" id="2060906"/>
    <lineage>
        <taxon>Eukaryota</taxon>
        <taxon>Fungi</taxon>
        <taxon>Dikarya</taxon>
        <taxon>Ascomycota</taxon>
        <taxon>Pezizomycotina</taxon>
        <taxon>Eurotiomycetes</taxon>
        <taxon>Eurotiomycetidae</taxon>
        <taxon>Onygenales</taxon>
        <taxon>Ajellomycetaceae</taxon>
        <taxon>Blastomyces</taxon>
    </lineage>
</organism>
<reference evidence="2" key="1">
    <citation type="journal article" date="2015" name="PLoS Genet.">
        <title>The dynamic genome and transcriptome of the human fungal pathogen Blastomyces and close relative Emmonsia.</title>
        <authorList>
            <person name="Munoz J.F."/>
            <person name="Gauthier G.M."/>
            <person name="Desjardins C.A."/>
            <person name="Gallo J.E."/>
            <person name="Holder J."/>
            <person name="Sullivan T.D."/>
            <person name="Marty A.J."/>
            <person name="Carmen J.C."/>
            <person name="Chen Z."/>
            <person name="Ding L."/>
            <person name="Gujja S."/>
            <person name="Magrini V."/>
            <person name="Misas E."/>
            <person name="Mitreva M."/>
            <person name="Priest M."/>
            <person name="Saif S."/>
            <person name="Whiston E.A."/>
            <person name="Young S."/>
            <person name="Zeng Q."/>
            <person name="Goldman W.E."/>
            <person name="Mardis E.R."/>
            <person name="Taylor J.W."/>
            <person name="McEwen J.G."/>
            <person name="Clay O.K."/>
            <person name="Klein B.S."/>
            <person name="Cuomo C.A."/>
        </authorList>
    </citation>
    <scope>NUCLEOTIDE SEQUENCE [LARGE SCALE GENOMIC DNA]</scope>
    <source>
        <strain evidence="2">UAMH 139</strain>
    </source>
</reference>
<dbReference type="Proteomes" id="UP000053573">
    <property type="component" value="Unassembled WGS sequence"/>
</dbReference>
<accession>A0A0H1B9D5</accession>
<dbReference type="AlphaFoldDB" id="A0A0H1B9D5"/>
<sequence length="104" mass="11084">MSHAPTAVASGLTPNKHRVFNPVEDTIPLFAATPLTPVNHFYAALSLVGARHLSEKTSRPDIVKQTNAELDSMSPSDYIQDAGLVGSTPYIREMRINAPAGLAG</sequence>
<dbReference type="OrthoDB" id="10590023at2759"/>
<protein>
    <submittedName>
        <fullName evidence="1">Uncharacterized protein</fullName>
    </submittedName>
</protein>
<name>A0A0H1B9D5_9EURO</name>
<evidence type="ECO:0000313" key="2">
    <source>
        <dbReference type="Proteomes" id="UP000053573"/>
    </source>
</evidence>
<dbReference type="EMBL" id="LDEV01002673">
    <property type="protein sequence ID" value="KLJ08064.1"/>
    <property type="molecule type" value="Genomic_DNA"/>
</dbReference>
<keyword evidence="2" id="KW-1185">Reference proteome</keyword>
<proteinExistence type="predicted"/>